<reference evidence="2 3" key="1">
    <citation type="journal article" date="2018" name="Sci. Rep.">
        <title>Comparative analysis of the Pocillopora damicornis genome highlights role of immune system in coral evolution.</title>
        <authorList>
            <person name="Cunning R."/>
            <person name="Bay R.A."/>
            <person name="Gillette P."/>
            <person name="Baker A.C."/>
            <person name="Traylor-Knowles N."/>
        </authorList>
    </citation>
    <scope>NUCLEOTIDE SEQUENCE [LARGE SCALE GENOMIC DNA]</scope>
    <source>
        <strain evidence="2">RSMAS</strain>
        <tissue evidence="2">Whole animal</tissue>
    </source>
</reference>
<dbReference type="EMBL" id="RCHS01000623">
    <property type="protein sequence ID" value="RMX57715.1"/>
    <property type="molecule type" value="Genomic_DNA"/>
</dbReference>
<dbReference type="OrthoDB" id="9990834at2759"/>
<dbReference type="SMART" id="SM00836">
    <property type="entry name" value="DALR_1"/>
    <property type="match status" value="1"/>
</dbReference>
<sequence length="601" mass="67739">MADESANEAHELEGTFANRATECCDLLPYLKRLVYEALSTVVSMDQTNLDSCSLKFNKKLENGDLIIPAFVRSYLGAGKVVEFQSLCQEISDHVSKVQFVRQCCVTSGGNLLLSLNKADVTSAVFNNIIKETDQYGQSSKQTHQCVLLNPSLSVHVEDEGHLNLDQLRTILICEHIKELLNANGIDVKSALDYKSQETCTCKDASIQGYQETYNLFSPSLFNVRKISLWTEKDLTTKAEELYEILKNGKYADSLNRKTGRQAIHEAELSSLCESKCSCQDSDLNCDEVILDLPNFCQDNELYSVSPTSSILLDVAKLDLVEKNTGNLDMVVHLTTCKQAFSQQQTSTVWQMTSTNLAMKKQFFLSLGLVSLYKDEQRLHDHLDVLELLRIREKQLRASYVLKYGNKVVGHGWDTSIREMAVAAIKLETLSCAPNSEIKIDISETSREFRQATFVLYNCARLAKLFANFEENVQKGVYPALPPISEVDFSLLRDHAEWELTLHFIVAFPSVIKGAVSGLKMCTSKSQNVIIHSNKVSKVHISVEEVLILHKFSSYYGRVHILGEPRQHLFPTMFARLYLMKALQQVSLLQPLCCLCTVFYIK</sequence>
<evidence type="ECO:0000259" key="1">
    <source>
        <dbReference type="SMART" id="SM00836"/>
    </source>
</evidence>
<keyword evidence="3" id="KW-1185">Reference proteome</keyword>
<dbReference type="InterPro" id="IPR009080">
    <property type="entry name" value="tRNAsynth_Ia_anticodon-bd"/>
</dbReference>
<protein>
    <recommendedName>
        <fullName evidence="1">DALR anticodon binding domain-containing protein</fullName>
    </recommendedName>
</protein>
<dbReference type="GO" id="GO:0005737">
    <property type="term" value="C:cytoplasm"/>
    <property type="evidence" value="ECO:0007669"/>
    <property type="project" value="InterPro"/>
</dbReference>
<proteinExistence type="predicted"/>
<dbReference type="STRING" id="46731.A0A3M6UVQ3"/>
<dbReference type="PANTHER" id="PTHR16043">
    <property type="entry name" value="DALRD3 PROTEIN"/>
    <property type="match status" value="1"/>
</dbReference>
<dbReference type="GO" id="GO:0000049">
    <property type="term" value="F:tRNA binding"/>
    <property type="evidence" value="ECO:0007669"/>
    <property type="project" value="TreeGrafter"/>
</dbReference>
<dbReference type="PANTHER" id="PTHR16043:SF1">
    <property type="entry name" value="DALR ANTICODON-BINDING DOMAIN-CONTAINING PROTEIN 3"/>
    <property type="match status" value="1"/>
</dbReference>
<dbReference type="SUPFAM" id="SSF55190">
    <property type="entry name" value="Arginyl-tRNA synthetase (ArgRS), N-terminal 'additional' domain"/>
    <property type="match status" value="1"/>
</dbReference>
<organism evidence="2 3">
    <name type="scientific">Pocillopora damicornis</name>
    <name type="common">Cauliflower coral</name>
    <name type="synonym">Millepora damicornis</name>
    <dbReference type="NCBI Taxonomy" id="46731"/>
    <lineage>
        <taxon>Eukaryota</taxon>
        <taxon>Metazoa</taxon>
        <taxon>Cnidaria</taxon>
        <taxon>Anthozoa</taxon>
        <taxon>Hexacorallia</taxon>
        <taxon>Scleractinia</taxon>
        <taxon>Astrocoeniina</taxon>
        <taxon>Pocilloporidae</taxon>
        <taxon>Pocillopora</taxon>
    </lineage>
</organism>
<dbReference type="Gene3D" id="1.10.730.10">
    <property type="entry name" value="Isoleucyl-tRNA Synthetase, Domain 1"/>
    <property type="match status" value="1"/>
</dbReference>
<dbReference type="InterPro" id="IPR037380">
    <property type="entry name" value="DALRD3"/>
</dbReference>
<dbReference type="GO" id="GO:0106217">
    <property type="term" value="P:tRNA C3-cytosine methylation"/>
    <property type="evidence" value="ECO:0007669"/>
    <property type="project" value="TreeGrafter"/>
</dbReference>
<name>A0A3M6UVQ3_POCDA</name>
<dbReference type="AlphaFoldDB" id="A0A3M6UVQ3"/>
<feature type="domain" description="DALR anticodon binding" evidence="1">
    <location>
        <begin position="454"/>
        <end position="587"/>
    </location>
</feature>
<dbReference type="GO" id="GO:0005524">
    <property type="term" value="F:ATP binding"/>
    <property type="evidence" value="ECO:0007669"/>
    <property type="project" value="InterPro"/>
</dbReference>
<gene>
    <name evidence="2" type="ORF">pdam_00004970</name>
</gene>
<dbReference type="GO" id="GO:0004814">
    <property type="term" value="F:arginine-tRNA ligase activity"/>
    <property type="evidence" value="ECO:0007669"/>
    <property type="project" value="InterPro"/>
</dbReference>
<comment type="caution">
    <text evidence="2">The sequence shown here is derived from an EMBL/GenBank/DDBJ whole genome shotgun (WGS) entry which is preliminary data.</text>
</comment>
<dbReference type="GO" id="GO:0006420">
    <property type="term" value="P:arginyl-tRNA aminoacylation"/>
    <property type="evidence" value="ECO:0007669"/>
    <property type="project" value="InterPro"/>
</dbReference>
<accession>A0A3M6UVQ3</accession>
<dbReference type="InterPro" id="IPR008909">
    <property type="entry name" value="DALR_anticod-bd"/>
</dbReference>
<dbReference type="Gene3D" id="3.30.1360.70">
    <property type="entry name" value="Arginyl tRNA synthetase N-terminal domain"/>
    <property type="match status" value="1"/>
</dbReference>
<evidence type="ECO:0000313" key="2">
    <source>
        <dbReference type="EMBL" id="RMX57715.1"/>
    </source>
</evidence>
<dbReference type="SUPFAM" id="SSF47323">
    <property type="entry name" value="Anticodon-binding domain of a subclass of class I aminoacyl-tRNA synthetases"/>
    <property type="match status" value="1"/>
</dbReference>
<dbReference type="Proteomes" id="UP000275408">
    <property type="component" value="Unassembled WGS sequence"/>
</dbReference>
<dbReference type="InterPro" id="IPR036695">
    <property type="entry name" value="Arg-tRNA-synth_N_sf"/>
</dbReference>
<evidence type="ECO:0000313" key="3">
    <source>
        <dbReference type="Proteomes" id="UP000275408"/>
    </source>
</evidence>